<dbReference type="SUPFAM" id="SSF51182">
    <property type="entry name" value="RmlC-like cupins"/>
    <property type="match status" value="1"/>
</dbReference>
<protein>
    <recommendedName>
        <fullName evidence="6">CENP-C homolog</fullName>
    </recommendedName>
</protein>
<feature type="compositionally biased region" description="Acidic residues" evidence="7">
    <location>
        <begin position="282"/>
        <end position="299"/>
    </location>
</feature>
<evidence type="ECO:0000256" key="3">
    <source>
        <dbReference type="ARBA" id="ARBA00023125"/>
    </source>
</evidence>
<feature type="region of interest" description="Disordered" evidence="7">
    <location>
        <begin position="507"/>
        <end position="538"/>
    </location>
</feature>
<evidence type="ECO:0000259" key="9">
    <source>
        <dbReference type="Pfam" id="PF15624"/>
    </source>
</evidence>
<feature type="region of interest" description="Disordered" evidence="7">
    <location>
        <begin position="1"/>
        <end position="135"/>
    </location>
</feature>
<dbReference type="GO" id="GO:0051315">
    <property type="term" value="P:attachment of mitotic spindle microtubules to kinetochore"/>
    <property type="evidence" value="ECO:0007669"/>
    <property type="project" value="TreeGrafter"/>
</dbReference>
<name>A0A1L7WM17_9HELO</name>
<dbReference type="InterPro" id="IPR028929">
    <property type="entry name" value="Mif2_N"/>
</dbReference>
<dbReference type="CDD" id="cd06993">
    <property type="entry name" value="cupin_CENP-C_C"/>
    <property type="match status" value="1"/>
</dbReference>
<dbReference type="FunFam" id="2.60.120.10:FF:000033">
    <property type="entry name" value="Centromere protein C 1"/>
    <property type="match status" value="1"/>
</dbReference>
<dbReference type="Pfam" id="PF11699">
    <property type="entry name" value="CENP-C_C"/>
    <property type="match status" value="1"/>
</dbReference>
<dbReference type="Gene3D" id="2.60.120.10">
    <property type="entry name" value="Jelly Rolls"/>
    <property type="match status" value="1"/>
</dbReference>
<evidence type="ECO:0000259" key="8">
    <source>
        <dbReference type="Pfam" id="PF11699"/>
    </source>
</evidence>
<evidence type="ECO:0000256" key="5">
    <source>
        <dbReference type="ARBA" id="ARBA00057947"/>
    </source>
</evidence>
<dbReference type="AlphaFoldDB" id="A0A1L7WM17"/>
<keyword evidence="11" id="KW-1185">Reference proteome</keyword>
<feature type="compositionally biased region" description="Basic and acidic residues" evidence="7">
    <location>
        <begin position="258"/>
        <end position="268"/>
    </location>
</feature>
<evidence type="ECO:0000256" key="4">
    <source>
        <dbReference type="ARBA" id="ARBA00023242"/>
    </source>
</evidence>
<proteinExistence type="inferred from homology"/>
<dbReference type="GO" id="GO:0051455">
    <property type="term" value="P:spindle attachment to meiosis I kinetochore"/>
    <property type="evidence" value="ECO:0007669"/>
    <property type="project" value="TreeGrafter"/>
</dbReference>
<feature type="compositionally biased region" description="Acidic residues" evidence="7">
    <location>
        <begin position="230"/>
        <end position="244"/>
    </location>
</feature>
<gene>
    <name evidence="10" type="ORF">PAC_03716</name>
</gene>
<dbReference type="InterPro" id="IPR014710">
    <property type="entry name" value="RmlC-like_jellyroll"/>
</dbReference>
<feature type="compositionally biased region" description="Acidic residues" evidence="7">
    <location>
        <begin position="363"/>
        <end position="376"/>
    </location>
</feature>
<comment type="function">
    <text evidence="5">Component of the kinetochore, a multiprotein complex that assembles on centromeric DNA and attaches chromosomes to spindle microtubules, mediating chromosome segregation and sister chromatid segregation during meiosis and mitosis. Component of the inner kinetochore constitutive centromere-associated network (CCAN), which serves as a structural platform for outer kinetochore assembly.</text>
</comment>
<feature type="compositionally biased region" description="Basic and acidic residues" evidence="7">
    <location>
        <begin position="25"/>
        <end position="36"/>
    </location>
</feature>
<dbReference type="InterPro" id="IPR028386">
    <property type="entry name" value="CENP-C/Mif2/cnp3"/>
</dbReference>
<evidence type="ECO:0000313" key="10">
    <source>
        <dbReference type="EMBL" id="CZR53834.1"/>
    </source>
</evidence>
<feature type="domain" description="Mif2/CENP-C cupin" evidence="8">
    <location>
        <begin position="589"/>
        <end position="673"/>
    </location>
</feature>
<dbReference type="Pfam" id="PF15624">
    <property type="entry name" value="Mif2_N"/>
    <property type="match status" value="1"/>
</dbReference>
<reference evidence="10 11" key="1">
    <citation type="submission" date="2016-03" db="EMBL/GenBank/DDBJ databases">
        <authorList>
            <person name="Ploux O."/>
        </authorList>
    </citation>
    <scope>NUCLEOTIDE SEQUENCE [LARGE SCALE GENOMIC DNA]</scope>
    <source>
        <strain evidence="10 11">UAMH 11012</strain>
    </source>
</reference>
<dbReference type="PANTHER" id="PTHR16684:SF11">
    <property type="entry name" value="CENTROMERE PROTEIN C"/>
    <property type="match status" value="1"/>
</dbReference>
<evidence type="ECO:0000256" key="1">
    <source>
        <dbReference type="ARBA" id="ARBA00004123"/>
    </source>
</evidence>
<feature type="compositionally biased region" description="Basic residues" evidence="7">
    <location>
        <begin position="511"/>
        <end position="523"/>
    </location>
</feature>
<dbReference type="OrthoDB" id="1939643at2759"/>
<feature type="compositionally biased region" description="Acidic residues" evidence="7">
    <location>
        <begin position="66"/>
        <end position="76"/>
    </location>
</feature>
<sequence length="687" mass="75476">MAPEAAMKRKPRENQKTGLTLPDTGIRDENGLEPMDHIFSSPEKPKAKSVQRVNGTNKNSNGTLTSEEDVDVDDSSIPEPNVVLNERKQASMRLPPPRSKSPIKTFLQSPARRNPSLGPNSPSRPALRASSVSTSVRRKLDFSNASFESIDENTVAQVPQKRAGSAQPKLSTARLVNGSGVKSLGLAFSGRDGENVNGDDSTMDDDGFMNGDDSLQLINEDSEIMTPPADLDEDDEPMLEEEPEPEPKPSKKGKGKAKTVEEVPEKAVKSRGRPKKIALVEVEQEEEEEEVPQPEEEVIEEVRPKKRTRSSMDGATSEAAKAPKAKGGRPKKAAQQEEPVAEEVEEQLAKKKGGKSKKAVQEDPAEAPEPEAEEVEERPAKRSRRSLDGSVAPKDTGKSKKAASKEAPSKAKAVGRKPKLAPIAEANSPAVQRGPPLPRINNGLFILRRETPAEGLGFKQTRSGRNSIKPVAYWRNERIEYAEDEMQDGSAKYLLPRIKEVVRTEEVQQTKVKRSRAKSKAPKSRATAEPESEEDDEIEPWEMEPGRIFGAIRAWDPEDPTGVEVDELEEEVALSSAAIITRDIAGASFKFAKTLSYPFFGAGMVDLPPGSQKKPKNSRRMQMAFFVFYGRVKVTINDNEFRIGKGGMFQVPRGNFYSIENDYEKPARIFFSQGCELPEAAAAADSQ</sequence>
<evidence type="ECO:0000256" key="7">
    <source>
        <dbReference type="SAM" id="MobiDB-lite"/>
    </source>
</evidence>
<feature type="domain" description="Mif2 N-terminal" evidence="9">
    <location>
        <begin position="13"/>
        <end position="142"/>
    </location>
</feature>
<dbReference type="Proteomes" id="UP000184330">
    <property type="component" value="Unassembled WGS sequence"/>
</dbReference>
<dbReference type="GO" id="GO:0019237">
    <property type="term" value="F:centromeric DNA binding"/>
    <property type="evidence" value="ECO:0007669"/>
    <property type="project" value="InterPro"/>
</dbReference>
<evidence type="ECO:0000256" key="6">
    <source>
        <dbReference type="ARBA" id="ARBA00075033"/>
    </source>
</evidence>
<comment type="subcellular location">
    <subcellularLocation>
        <location evidence="1">Nucleus</location>
    </subcellularLocation>
</comment>
<dbReference type="InterPro" id="IPR025974">
    <property type="entry name" value="Mif2/CENP-C_cupin"/>
</dbReference>
<accession>A0A1L7WM17</accession>
<keyword evidence="4" id="KW-0539">Nucleus</keyword>
<dbReference type="STRING" id="576137.A0A1L7WM17"/>
<feature type="compositionally biased region" description="Basic residues" evidence="7">
    <location>
        <begin position="323"/>
        <end position="332"/>
    </location>
</feature>
<keyword evidence="3" id="KW-0238">DNA-binding</keyword>
<dbReference type="InterPro" id="IPR011051">
    <property type="entry name" value="RmlC_Cupin_sf"/>
</dbReference>
<evidence type="ECO:0000256" key="2">
    <source>
        <dbReference type="ARBA" id="ARBA00010291"/>
    </source>
</evidence>
<organism evidence="10 11">
    <name type="scientific">Phialocephala subalpina</name>
    <dbReference type="NCBI Taxonomy" id="576137"/>
    <lineage>
        <taxon>Eukaryota</taxon>
        <taxon>Fungi</taxon>
        <taxon>Dikarya</taxon>
        <taxon>Ascomycota</taxon>
        <taxon>Pezizomycotina</taxon>
        <taxon>Leotiomycetes</taxon>
        <taxon>Helotiales</taxon>
        <taxon>Mollisiaceae</taxon>
        <taxon>Phialocephala</taxon>
        <taxon>Phialocephala fortinii species complex</taxon>
    </lineage>
</organism>
<dbReference type="GO" id="GO:0005634">
    <property type="term" value="C:nucleus"/>
    <property type="evidence" value="ECO:0007669"/>
    <property type="project" value="UniProtKB-SubCell"/>
</dbReference>
<dbReference type="EMBL" id="FJOG01000004">
    <property type="protein sequence ID" value="CZR53834.1"/>
    <property type="molecule type" value="Genomic_DNA"/>
</dbReference>
<feature type="compositionally biased region" description="Polar residues" evidence="7">
    <location>
        <begin position="51"/>
        <end position="65"/>
    </location>
</feature>
<feature type="compositionally biased region" description="Basic and acidic residues" evidence="7">
    <location>
        <begin position="395"/>
        <end position="409"/>
    </location>
</feature>
<dbReference type="PANTHER" id="PTHR16684">
    <property type="entry name" value="CENTROMERE PROTEIN C"/>
    <property type="match status" value="1"/>
</dbReference>
<evidence type="ECO:0000313" key="11">
    <source>
        <dbReference type="Proteomes" id="UP000184330"/>
    </source>
</evidence>
<comment type="similarity">
    <text evidence="2">Belongs to the CENP-C/MIF2 family.</text>
</comment>
<dbReference type="GO" id="GO:0051382">
    <property type="term" value="P:kinetochore assembly"/>
    <property type="evidence" value="ECO:0007669"/>
    <property type="project" value="InterPro"/>
</dbReference>
<dbReference type="GO" id="GO:0000776">
    <property type="term" value="C:kinetochore"/>
    <property type="evidence" value="ECO:0007669"/>
    <property type="project" value="InterPro"/>
</dbReference>
<feature type="region of interest" description="Disordered" evidence="7">
    <location>
        <begin position="184"/>
        <end position="440"/>
    </location>
</feature>